<dbReference type="EMBL" id="AESD01000567">
    <property type="protein sequence ID" value="EHJ11466.1"/>
    <property type="molecule type" value="Genomic_DNA"/>
</dbReference>
<name>G5J8L3_CROWT</name>
<dbReference type="RefSeq" id="WP_007307565.1">
    <property type="nucleotide sequence ID" value="NZ_AESD01000567.1"/>
</dbReference>
<dbReference type="PATRIC" id="fig|423471.3.peg.3555"/>
<dbReference type="GeneID" id="88767288"/>
<protein>
    <submittedName>
        <fullName evidence="2">Uncharacterized protein</fullName>
    </submittedName>
</protein>
<comment type="caution">
    <text evidence="2">The sequence shown here is derived from an EMBL/GenBank/DDBJ whole genome shotgun (WGS) entry which is preliminary data.</text>
</comment>
<evidence type="ECO:0000256" key="1">
    <source>
        <dbReference type="SAM" id="SignalP"/>
    </source>
</evidence>
<reference evidence="2 3" key="1">
    <citation type="journal article" date="2011" name="Front. Microbiol.">
        <title>Two Strains of Crocosphaera watsonii with Highly Conserved Genomes are Distinguished by Strain-Specific Features.</title>
        <authorList>
            <person name="Bench S.R."/>
            <person name="Ilikchyan I.N."/>
            <person name="Tripp H.J."/>
            <person name="Zehr J.P."/>
        </authorList>
    </citation>
    <scope>NUCLEOTIDE SEQUENCE [LARGE SCALE GENOMIC DNA]</scope>
    <source>
        <strain evidence="2 3">WH 0003</strain>
    </source>
</reference>
<evidence type="ECO:0000313" key="2">
    <source>
        <dbReference type="EMBL" id="EHJ11466.1"/>
    </source>
</evidence>
<evidence type="ECO:0000313" key="3">
    <source>
        <dbReference type="Proteomes" id="UP000003477"/>
    </source>
</evidence>
<dbReference type="Proteomes" id="UP000003477">
    <property type="component" value="Unassembled WGS sequence"/>
</dbReference>
<gene>
    <name evidence="2" type="ORF">CWATWH0003_3791</name>
</gene>
<accession>G5J8L3</accession>
<organism evidence="2 3">
    <name type="scientific">Crocosphaera watsonii WH 0003</name>
    <dbReference type="NCBI Taxonomy" id="423471"/>
    <lineage>
        <taxon>Bacteria</taxon>
        <taxon>Bacillati</taxon>
        <taxon>Cyanobacteriota</taxon>
        <taxon>Cyanophyceae</taxon>
        <taxon>Oscillatoriophycideae</taxon>
        <taxon>Chroococcales</taxon>
        <taxon>Aphanothecaceae</taxon>
        <taxon>Crocosphaera</taxon>
    </lineage>
</organism>
<proteinExistence type="predicted"/>
<dbReference type="AlphaFoldDB" id="G5J8L3"/>
<sequence>MLTLKLKKTGFSTVSALLVAITTTTSLLPVTTVSAQGFPTPNPTATDTYRVRVPEGTLLPVTYPQSQQIRVKQGEYLPLELQISTNLRDSNGSLLIPAGTKIRGQLEPTRQGTRFVAREMVLNNQWVPLDATSQVVSRTEIVNDGATVGNILSGTFAGAGTATILAGTTGDRRIAPLEVLGGAALGTLLGWGLPEGQIIGGGEHREVVIDTKRDLTLTLNSDLSLLANSPRQQQTSPYRRAFNVSL</sequence>
<feature type="signal peptide" evidence="1">
    <location>
        <begin position="1"/>
        <end position="35"/>
    </location>
</feature>
<feature type="chain" id="PRO_5003479152" evidence="1">
    <location>
        <begin position="36"/>
        <end position="246"/>
    </location>
</feature>
<keyword evidence="1" id="KW-0732">Signal</keyword>